<accession>A0A5K3G4K2</accession>
<dbReference type="PANTHER" id="PTHR21329">
    <property type="entry name" value="PHOSPHATIDYLINOSITOL N-ACETYLGLUCOSAMINYLTRANSFERASE SUBUNIT Q-RELATED"/>
    <property type="match status" value="1"/>
</dbReference>
<evidence type="ECO:0000256" key="1">
    <source>
        <dbReference type="SAM" id="Phobius"/>
    </source>
</evidence>
<feature type="transmembrane region" description="Helical" evidence="1">
    <location>
        <begin position="330"/>
        <end position="354"/>
    </location>
</feature>
<keyword evidence="1" id="KW-0472">Membrane</keyword>
<keyword evidence="1" id="KW-1133">Transmembrane helix</keyword>
<dbReference type="PANTHER" id="PTHR21329:SF3">
    <property type="entry name" value="PHOSPHATIDYLINOSITOL N-ACETYLGLUCOSAMINYLTRANSFERASE SUBUNIT Q"/>
    <property type="match status" value="1"/>
</dbReference>
<name>A0A5K3G4K2_MESCO</name>
<protein>
    <submittedName>
        <fullName evidence="2">GPI mannosyltransferase 2</fullName>
    </submittedName>
</protein>
<reference evidence="2" key="1">
    <citation type="submission" date="2019-11" db="UniProtKB">
        <authorList>
            <consortium name="WormBaseParasite"/>
        </authorList>
    </citation>
    <scope>IDENTIFICATION</scope>
</reference>
<dbReference type="WBParaSite" id="MCU_013100-RA">
    <property type="protein sequence ID" value="MCU_013100-RA"/>
    <property type="gene ID" value="MCU_013100"/>
</dbReference>
<feature type="transmembrane region" description="Helical" evidence="1">
    <location>
        <begin position="139"/>
        <end position="161"/>
    </location>
</feature>
<dbReference type="Pfam" id="PF05024">
    <property type="entry name" value="Gpi1"/>
    <property type="match status" value="2"/>
</dbReference>
<sequence length="433" mass="47974">MPGCKHACISRRQAKSIDWPFCSVEGDTSESAFYPATQAAAFTALWVNFDAESIFPALQSHCGDFSWRENHLSHLTRKLVDLVYETPRSASNPHCPDSPATEAKPSCRNWLTHLCSQSYTLSLLGRHFGQRRGNTNSSVFPCLVLLLALHLMLLLTLTPAFRFPVFSPASQRLCSVYAQSLWQLTHLSQWLRAENASVGADAGSCPVVGLSIIKKATCSAIAGPHEQTPMDVLSAFGVVSLGGLRQGCLFEVFASGTDYFASELNRLLIWLGSSEPAGWKINRNLSQLMSRFFLSHVAAWCAYVHFLVEISAAAFRWCYVHITALQIGHLHLFSVFVLLAAPLLGVSFVESHVACKSEKLANILVRFFSSSTRLAAAMVICAFLDLLVLASLHLTCFYVYTVRLFRFQLLAVSASWRLCRSGSKWNPLRSRVD</sequence>
<keyword evidence="1" id="KW-0812">Transmembrane</keyword>
<dbReference type="InterPro" id="IPR007720">
    <property type="entry name" value="PigQ/GPI1"/>
</dbReference>
<dbReference type="AlphaFoldDB" id="A0A5K3G4K2"/>
<dbReference type="GO" id="GO:0016020">
    <property type="term" value="C:membrane"/>
    <property type="evidence" value="ECO:0007669"/>
    <property type="project" value="InterPro"/>
</dbReference>
<proteinExistence type="predicted"/>
<dbReference type="GO" id="GO:0006506">
    <property type="term" value="P:GPI anchor biosynthetic process"/>
    <property type="evidence" value="ECO:0007669"/>
    <property type="project" value="InterPro"/>
</dbReference>
<feature type="transmembrane region" description="Helical" evidence="1">
    <location>
        <begin position="297"/>
        <end position="318"/>
    </location>
</feature>
<feature type="transmembrane region" description="Helical" evidence="1">
    <location>
        <begin position="374"/>
        <end position="400"/>
    </location>
</feature>
<organism evidence="2">
    <name type="scientific">Mesocestoides corti</name>
    <name type="common">Flatworm</name>
    <dbReference type="NCBI Taxonomy" id="53468"/>
    <lineage>
        <taxon>Eukaryota</taxon>
        <taxon>Metazoa</taxon>
        <taxon>Spiralia</taxon>
        <taxon>Lophotrochozoa</taxon>
        <taxon>Platyhelminthes</taxon>
        <taxon>Cestoda</taxon>
        <taxon>Eucestoda</taxon>
        <taxon>Cyclophyllidea</taxon>
        <taxon>Mesocestoididae</taxon>
        <taxon>Mesocestoides</taxon>
    </lineage>
</organism>
<dbReference type="GO" id="GO:0005783">
    <property type="term" value="C:endoplasmic reticulum"/>
    <property type="evidence" value="ECO:0007669"/>
    <property type="project" value="TreeGrafter"/>
</dbReference>
<evidence type="ECO:0000313" key="2">
    <source>
        <dbReference type="WBParaSite" id="MCU_013100-RA"/>
    </source>
</evidence>